<evidence type="ECO:0000313" key="3">
    <source>
        <dbReference type="Proteomes" id="UP001633002"/>
    </source>
</evidence>
<evidence type="ECO:0000313" key="2">
    <source>
        <dbReference type="EMBL" id="KAL3698440.1"/>
    </source>
</evidence>
<dbReference type="Gene3D" id="1.20.1250.20">
    <property type="entry name" value="MFS general substrate transporter like domains"/>
    <property type="match status" value="1"/>
</dbReference>
<keyword evidence="3" id="KW-1185">Reference proteome</keyword>
<proteinExistence type="predicted"/>
<reference evidence="2 3" key="1">
    <citation type="submission" date="2024-09" db="EMBL/GenBank/DDBJ databases">
        <title>Chromosome-scale assembly of Riccia sorocarpa.</title>
        <authorList>
            <person name="Paukszto L."/>
        </authorList>
    </citation>
    <scope>NUCLEOTIDE SEQUENCE [LARGE SCALE GENOMIC DNA]</scope>
    <source>
        <strain evidence="2">LP-2024</strain>
        <tissue evidence="2">Aerial parts of the thallus</tissue>
    </source>
</reference>
<name>A0ABD3I7L4_9MARC</name>
<keyword evidence="1" id="KW-0472">Membrane</keyword>
<keyword evidence="1" id="KW-1133">Transmembrane helix</keyword>
<feature type="transmembrane region" description="Helical" evidence="1">
    <location>
        <begin position="140"/>
        <end position="162"/>
    </location>
</feature>
<sequence>MKVTNIIHLRGERGLGLLKASERIIGEDIIYGNRGWREGRVCGGEGTAGMVHTRADAAYSVYDQLLNYIDRGAIGSNGVNGTLGTSTCSAEDDCFEDRGIQGDFSFSNFQDGLLASAFMLGLLISSPIFAELSEDNHMRLIGVGLSVWTVATLGCGLSLGFWSRACPSFDSDNQDSSVVSVMNSSDDFHGGDVQIEASILLSRVSGIT</sequence>
<comment type="caution">
    <text evidence="2">The sequence shown here is derived from an EMBL/GenBank/DDBJ whole genome shotgun (WGS) entry which is preliminary data.</text>
</comment>
<accession>A0ABD3I7L4</accession>
<gene>
    <name evidence="2" type="ORF">R1sor_012516</name>
</gene>
<protein>
    <submittedName>
        <fullName evidence="2">Uncharacterized protein</fullName>
    </submittedName>
</protein>
<evidence type="ECO:0000256" key="1">
    <source>
        <dbReference type="SAM" id="Phobius"/>
    </source>
</evidence>
<dbReference type="SUPFAM" id="SSF103473">
    <property type="entry name" value="MFS general substrate transporter"/>
    <property type="match status" value="1"/>
</dbReference>
<dbReference type="InterPro" id="IPR036259">
    <property type="entry name" value="MFS_trans_sf"/>
</dbReference>
<feature type="transmembrane region" description="Helical" evidence="1">
    <location>
        <begin position="113"/>
        <end position="133"/>
    </location>
</feature>
<dbReference type="EMBL" id="JBJQOH010000002">
    <property type="protein sequence ID" value="KAL3698440.1"/>
    <property type="molecule type" value="Genomic_DNA"/>
</dbReference>
<organism evidence="2 3">
    <name type="scientific">Riccia sorocarpa</name>
    <dbReference type="NCBI Taxonomy" id="122646"/>
    <lineage>
        <taxon>Eukaryota</taxon>
        <taxon>Viridiplantae</taxon>
        <taxon>Streptophyta</taxon>
        <taxon>Embryophyta</taxon>
        <taxon>Marchantiophyta</taxon>
        <taxon>Marchantiopsida</taxon>
        <taxon>Marchantiidae</taxon>
        <taxon>Marchantiales</taxon>
        <taxon>Ricciaceae</taxon>
        <taxon>Riccia</taxon>
    </lineage>
</organism>
<dbReference type="AlphaFoldDB" id="A0ABD3I7L4"/>
<keyword evidence="1" id="KW-0812">Transmembrane</keyword>
<dbReference type="Proteomes" id="UP001633002">
    <property type="component" value="Unassembled WGS sequence"/>
</dbReference>